<protein>
    <submittedName>
        <fullName evidence="1">Uncharacterized protein</fullName>
    </submittedName>
</protein>
<dbReference type="AlphaFoldDB" id="A0A9P8VVP4"/>
<keyword evidence="2" id="KW-1185">Reference proteome</keyword>
<reference evidence="1 2" key="1">
    <citation type="journal article" date="2021" name="Nat. Commun.">
        <title>Genetic determinants of endophytism in the Arabidopsis root mycobiome.</title>
        <authorList>
            <person name="Mesny F."/>
            <person name="Miyauchi S."/>
            <person name="Thiergart T."/>
            <person name="Pickel B."/>
            <person name="Atanasova L."/>
            <person name="Karlsson M."/>
            <person name="Huettel B."/>
            <person name="Barry K.W."/>
            <person name="Haridas S."/>
            <person name="Chen C."/>
            <person name="Bauer D."/>
            <person name="Andreopoulos W."/>
            <person name="Pangilinan J."/>
            <person name="LaButti K."/>
            <person name="Riley R."/>
            <person name="Lipzen A."/>
            <person name="Clum A."/>
            <person name="Drula E."/>
            <person name="Henrissat B."/>
            <person name="Kohler A."/>
            <person name="Grigoriev I.V."/>
            <person name="Martin F.M."/>
            <person name="Hacquard S."/>
        </authorList>
    </citation>
    <scope>NUCLEOTIDE SEQUENCE [LARGE SCALE GENOMIC DNA]</scope>
    <source>
        <strain evidence="1 2">MPI-CAGE-CH-0241</strain>
    </source>
</reference>
<evidence type="ECO:0000313" key="2">
    <source>
        <dbReference type="Proteomes" id="UP000777438"/>
    </source>
</evidence>
<dbReference type="Proteomes" id="UP000777438">
    <property type="component" value="Unassembled WGS sequence"/>
</dbReference>
<dbReference type="EMBL" id="JAGPYM010000028">
    <property type="protein sequence ID" value="KAH6879800.1"/>
    <property type="molecule type" value="Genomic_DNA"/>
</dbReference>
<evidence type="ECO:0000313" key="1">
    <source>
        <dbReference type="EMBL" id="KAH6879800.1"/>
    </source>
</evidence>
<comment type="caution">
    <text evidence="1">The sequence shown here is derived from an EMBL/GenBank/DDBJ whole genome shotgun (WGS) entry which is preliminary data.</text>
</comment>
<dbReference type="OrthoDB" id="5098447at2759"/>
<accession>A0A9P8VVP4</accession>
<sequence>MLILHELRAAVQHLALFVPWESFLSVEEGDINVVWTREKQALPRRLSFVADNVQLLRRSAEDAKRDAKQWAASSGDGDPTNEATEFGVNEVDEGAVPVYRSDNIGDATRLVDVVRAAAGANQITAGSKELTRMTQQLCRFQQLTLCSKGELQASVEPGRGTRKINLPGRPFSGAEIPVQSQVRPIKSQQTSASRETERMIQGMQNVAENGLTSSRSAAMRSVLSGFGEQDIHVTAADSESMSLDKGPIAKVSFGPSTSFLEAGRQVVELFMLNRK</sequence>
<gene>
    <name evidence="1" type="ORF">B0T10DRAFT_152756</name>
</gene>
<proteinExistence type="predicted"/>
<name>A0A9P8VVP4_9HYPO</name>
<organism evidence="1 2">
    <name type="scientific">Thelonectria olida</name>
    <dbReference type="NCBI Taxonomy" id="1576542"/>
    <lineage>
        <taxon>Eukaryota</taxon>
        <taxon>Fungi</taxon>
        <taxon>Dikarya</taxon>
        <taxon>Ascomycota</taxon>
        <taxon>Pezizomycotina</taxon>
        <taxon>Sordariomycetes</taxon>
        <taxon>Hypocreomycetidae</taxon>
        <taxon>Hypocreales</taxon>
        <taxon>Nectriaceae</taxon>
        <taxon>Thelonectria</taxon>
    </lineage>
</organism>